<evidence type="ECO:0000313" key="3">
    <source>
        <dbReference type="EMBL" id="AHI30114.1"/>
    </source>
</evidence>
<dbReference type="PROSITE" id="PS51257">
    <property type="entry name" value="PROKAR_LIPOPROTEIN"/>
    <property type="match status" value="1"/>
</dbReference>
<feature type="signal peptide" evidence="1">
    <location>
        <begin position="1"/>
        <end position="19"/>
    </location>
</feature>
<dbReference type="Proteomes" id="UP000061489">
    <property type="component" value="Chromosome"/>
</dbReference>
<dbReference type="AlphaFoldDB" id="W5YMH6"/>
<evidence type="ECO:0000313" key="4">
    <source>
        <dbReference type="Proteomes" id="UP000061489"/>
    </source>
</evidence>
<dbReference type="KEGG" id="msx:AU14_11965"/>
<evidence type="ECO:0000256" key="1">
    <source>
        <dbReference type="SAM" id="SignalP"/>
    </source>
</evidence>
<organism evidence="3 4">
    <name type="scientific">Marinobacter similis</name>
    <dbReference type="NCBI Taxonomy" id="1420916"/>
    <lineage>
        <taxon>Bacteria</taxon>
        <taxon>Pseudomonadati</taxon>
        <taxon>Pseudomonadota</taxon>
        <taxon>Gammaproteobacteria</taxon>
        <taxon>Pseudomonadales</taxon>
        <taxon>Marinobacteraceae</taxon>
        <taxon>Marinobacter</taxon>
    </lineage>
</organism>
<reference evidence="3 4" key="1">
    <citation type="journal article" date="2014" name="Genome Announc.">
        <title>Draft Genome Sequences of Marinobacter similis A3d10T and Marinobacter salarius R9SW1T.</title>
        <authorList>
            <person name="Ivanova E.P."/>
            <person name="Ng H.J."/>
            <person name="Webb H.K."/>
            <person name="Feng G."/>
            <person name="Oshima K."/>
            <person name="Hattori M."/>
            <person name="Ohkuma M."/>
            <person name="Sergeev A.F."/>
            <person name="Mikhailov V.V."/>
            <person name="Crawford R.J."/>
            <person name="Sawabe T."/>
        </authorList>
    </citation>
    <scope>NUCLEOTIDE SEQUENCE [LARGE SCALE GENOMIC DNA]</scope>
    <source>
        <strain evidence="3 4">A3d10</strain>
    </source>
</reference>
<dbReference type="InterPro" id="IPR025491">
    <property type="entry name" value="DUF4382"/>
</dbReference>
<keyword evidence="4" id="KW-1185">Reference proteome</keyword>
<dbReference type="HOGENOM" id="CLU_1233815_0_0_6"/>
<dbReference type="EMBL" id="CP007151">
    <property type="protein sequence ID" value="AHI30114.1"/>
    <property type="molecule type" value="Genomic_DNA"/>
</dbReference>
<dbReference type="Pfam" id="PF14321">
    <property type="entry name" value="DUF4382"/>
    <property type="match status" value="1"/>
</dbReference>
<keyword evidence="1" id="KW-0732">Signal</keyword>
<evidence type="ECO:0000259" key="2">
    <source>
        <dbReference type="Pfam" id="PF14321"/>
    </source>
</evidence>
<feature type="domain" description="DUF4382" evidence="2">
    <location>
        <begin position="32"/>
        <end position="178"/>
    </location>
</feature>
<proteinExistence type="predicted"/>
<accession>W5YMH6</accession>
<dbReference type="STRING" id="1420916.AU14_11965"/>
<sequence length="224" mass="23625">MYRSLRLIGISALAAGVAACGGGGSSSDSGETGTVSFGVTDAPATEFSNVTVAFTEIRLKPENGDWISFPLDGFEDQNLLELQGGVSAPLITDEEVPAGNYTELRLIVDTQNSFVKLESDADSTYTLAVPSGERSGLKLKGDFIVAADTSTDFTVDFDVHKSIVDPQGESLANYLLKPSMRLVNNLEVGKITGLVDHATINSTSSCDYEAPPTFLSVLMSSLAT</sequence>
<name>W5YMH6_9GAMM</name>
<gene>
    <name evidence="3" type="ORF">AU14_11965</name>
</gene>
<protein>
    <recommendedName>
        <fullName evidence="2">DUF4382 domain-containing protein</fullName>
    </recommendedName>
</protein>
<dbReference type="RefSeq" id="WP_236744022.1">
    <property type="nucleotide sequence ID" value="NZ_CP007151.1"/>
</dbReference>
<feature type="chain" id="PRO_5004876672" description="DUF4382 domain-containing protein" evidence="1">
    <location>
        <begin position="20"/>
        <end position="224"/>
    </location>
</feature>